<evidence type="ECO:0000313" key="3">
    <source>
        <dbReference type="Proteomes" id="UP000694388"/>
    </source>
</evidence>
<dbReference type="OMA" id="NMCEIEN"/>
<evidence type="ECO:0000259" key="1">
    <source>
        <dbReference type="PROSITE" id="PS50235"/>
    </source>
</evidence>
<dbReference type="InterPro" id="IPR028889">
    <property type="entry name" value="USP"/>
</dbReference>
<protein>
    <recommendedName>
        <fullName evidence="1">USP domain-containing protein</fullName>
    </recommendedName>
</protein>
<dbReference type="AlphaFoldDB" id="A0A8C4R7J8"/>
<dbReference type="InterPro" id="IPR038765">
    <property type="entry name" value="Papain-like_cys_pep_sf"/>
</dbReference>
<proteinExistence type="predicted"/>
<dbReference type="Ensembl" id="ENSEBUT00000026965.1">
    <property type="protein sequence ID" value="ENSEBUP00000026389.1"/>
    <property type="gene ID" value="ENSEBUG00000016241.1"/>
</dbReference>
<accession>A0A8C4R7J8</accession>
<dbReference type="Pfam" id="PF00443">
    <property type="entry name" value="UCH"/>
    <property type="match status" value="1"/>
</dbReference>
<reference evidence="2" key="1">
    <citation type="submission" date="2025-05" db="UniProtKB">
        <authorList>
            <consortium name="Ensembl"/>
        </authorList>
    </citation>
    <scope>IDENTIFICATION</scope>
</reference>
<dbReference type="Proteomes" id="UP000694388">
    <property type="component" value="Unplaced"/>
</dbReference>
<name>A0A8C4R7J8_EPTBU</name>
<dbReference type="Ensembl" id="ENSEBUT00000026967.1">
    <property type="protein sequence ID" value="ENSEBUP00000026391.1"/>
    <property type="gene ID" value="ENSEBUG00000016241.1"/>
</dbReference>
<dbReference type="Ensembl" id="ENSEBUT00000026958.1">
    <property type="protein sequence ID" value="ENSEBUP00000026382.1"/>
    <property type="gene ID" value="ENSEBUG00000016241.1"/>
</dbReference>
<feature type="domain" description="USP" evidence="1">
    <location>
        <begin position="20"/>
        <end position="131"/>
    </location>
</feature>
<dbReference type="Ensembl" id="ENSEBUT00000026950.1">
    <property type="protein sequence ID" value="ENSEBUP00000026377.1"/>
    <property type="gene ID" value="ENSEBUG00000016241.1"/>
</dbReference>
<dbReference type="PROSITE" id="PS50235">
    <property type="entry name" value="USP_3"/>
    <property type="match status" value="1"/>
</dbReference>
<dbReference type="GO" id="GO:0004843">
    <property type="term" value="F:cysteine-type deubiquitinase activity"/>
    <property type="evidence" value="ECO:0007669"/>
    <property type="project" value="InterPro"/>
</dbReference>
<dbReference type="Gene3D" id="3.90.70.10">
    <property type="entry name" value="Cysteine proteinases"/>
    <property type="match status" value="1"/>
</dbReference>
<evidence type="ECO:0000313" key="2">
    <source>
        <dbReference type="Ensembl" id="ENSEBUP00000026391.1"/>
    </source>
</evidence>
<dbReference type="Ensembl" id="ENSEBUT00000026943.1">
    <property type="protein sequence ID" value="ENSEBUP00000026367.1"/>
    <property type="gene ID" value="ENSEBUG00000016241.1"/>
</dbReference>
<keyword evidence="3" id="KW-1185">Reference proteome</keyword>
<dbReference type="GO" id="GO:0016579">
    <property type="term" value="P:protein deubiquitination"/>
    <property type="evidence" value="ECO:0007669"/>
    <property type="project" value="InterPro"/>
</dbReference>
<dbReference type="InterPro" id="IPR001394">
    <property type="entry name" value="Peptidase_C19_UCH"/>
</dbReference>
<organism evidence="2 3">
    <name type="scientific">Eptatretus burgeri</name>
    <name type="common">Inshore hagfish</name>
    <dbReference type="NCBI Taxonomy" id="7764"/>
    <lineage>
        <taxon>Eukaryota</taxon>
        <taxon>Metazoa</taxon>
        <taxon>Chordata</taxon>
        <taxon>Craniata</taxon>
        <taxon>Vertebrata</taxon>
        <taxon>Cyclostomata</taxon>
        <taxon>Myxini</taxon>
        <taxon>Myxiniformes</taxon>
        <taxon>Myxinidae</taxon>
        <taxon>Eptatretinae</taxon>
        <taxon>Eptatretus</taxon>
    </lineage>
</organism>
<sequence length="131" mass="15234">MAFPAHEIQLKWKKDVGRGGGIPQMLEKAHNSYFSAVFQCLCHTPPLTVFFFAREHSKDCEKNHRTCLMCSMEKLVCDLFEFGRRAVCPRFMINNMCEIENAFNLFEEQDIYLVLLFLLEGLHNSCLHGQK</sequence>
<dbReference type="SUPFAM" id="SSF54001">
    <property type="entry name" value="Cysteine proteinases"/>
    <property type="match status" value="1"/>
</dbReference>